<evidence type="ECO:0000313" key="7">
    <source>
        <dbReference type="EMBL" id="GAG24670.1"/>
    </source>
</evidence>
<dbReference type="Pfam" id="PF00069">
    <property type="entry name" value="Pkinase"/>
    <property type="match status" value="1"/>
</dbReference>
<dbReference type="PROSITE" id="PS50011">
    <property type="entry name" value="PROTEIN_KINASE_DOM"/>
    <property type="match status" value="1"/>
</dbReference>
<dbReference type="InterPro" id="IPR008271">
    <property type="entry name" value="Ser/Thr_kinase_AS"/>
</dbReference>
<dbReference type="PANTHER" id="PTHR43289">
    <property type="entry name" value="MITOGEN-ACTIVATED PROTEIN KINASE KINASE KINASE 20-RELATED"/>
    <property type="match status" value="1"/>
</dbReference>
<keyword evidence="4" id="KW-0067">ATP-binding</keyword>
<dbReference type="InterPro" id="IPR011009">
    <property type="entry name" value="Kinase-like_dom_sf"/>
</dbReference>
<evidence type="ECO:0000256" key="4">
    <source>
        <dbReference type="ARBA" id="ARBA00022840"/>
    </source>
</evidence>
<keyword evidence="1" id="KW-0808">Transferase</keyword>
<feature type="non-terminal residue" evidence="7">
    <location>
        <position position="219"/>
    </location>
</feature>
<sequence>MTLTPGQVIHNRYRIITLLSQGGMGAVYETMDLSLNVRCALKEMAPYPGTPGTALPQLREQFRQEAQLLADLRHPNLPRVTDHFEDDGNAYLVMDFVYGKRLDEIIAQEGMLAEDEVLGWARQLIGALAYCHEQGVIHRDVKPQNVFITPQGRAVLVDFGLAKLVDPDEPRTRTVMRGIGTPEYAPPEQYDRKKGYTDARTDIYSLAATMYHALTGKAP</sequence>
<evidence type="ECO:0000256" key="1">
    <source>
        <dbReference type="ARBA" id="ARBA00022679"/>
    </source>
</evidence>
<dbReference type="EMBL" id="BARS01032014">
    <property type="protein sequence ID" value="GAG24670.1"/>
    <property type="molecule type" value="Genomic_DNA"/>
</dbReference>
<organism evidence="7">
    <name type="scientific">marine sediment metagenome</name>
    <dbReference type="NCBI Taxonomy" id="412755"/>
    <lineage>
        <taxon>unclassified sequences</taxon>
        <taxon>metagenomes</taxon>
        <taxon>ecological metagenomes</taxon>
    </lineage>
</organism>
<gene>
    <name evidence="7" type="ORF">S01H1_49741</name>
</gene>
<dbReference type="CDD" id="cd14014">
    <property type="entry name" value="STKc_PknB_like"/>
    <property type="match status" value="1"/>
</dbReference>
<dbReference type="PROSITE" id="PS00108">
    <property type="entry name" value="PROTEIN_KINASE_ST"/>
    <property type="match status" value="1"/>
</dbReference>
<keyword evidence="3" id="KW-0418">Kinase</keyword>
<dbReference type="Gene3D" id="3.30.200.20">
    <property type="entry name" value="Phosphorylase Kinase, domain 1"/>
    <property type="match status" value="1"/>
</dbReference>
<dbReference type="AlphaFoldDB" id="X0W298"/>
<accession>X0W298</accession>
<feature type="region of interest" description="Disordered" evidence="5">
    <location>
        <begin position="172"/>
        <end position="192"/>
    </location>
</feature>
<dbReference type="GO" id="GO:0005524">
    <property type="term" value="F:ATP binding"/>
    <property type="evidence" value="ECO:0007669"/>
    <property type="project" value="UniProtKB-KW"/>
</dbReference>
<reference evidence="7" key="1">
    <citation type="journal article" date="2014" name="Front. Microbiol.">
        <title>High frequency of phylogenetically diverse reductive dehalogenase-homologous genes in deep subseafloor sedimentary metagenomes.</title>
        <authorList>
            <person name="Kawai M."/>
            <person name="Futagami T."/>
            <person name="Toyoda A."/>
            <person name="Takaki Y."/>
            <person name="Nishi S."/>
            <person name="Hori S."/>
            <person name="Arai W."/>
            <person name="Tsubouchi T."/>
            <person name="Morono Y."/>
            <person name="Uchiyama I."/>
            <person name="Ito T."/>
            <person name="Fujiyama A."/>
            <person name="Inagaki F."/>
            <person name="Takami H."/>
        </authorList>
    </citation>
    <scope>NUCLEOTIDE SEQUENCE</scope>
    <source>
        <strain evidence="7">Expedition CK06-06</strain>
    </source>
</reference>
<dbReference type="Gene3D" id="1.10.510.10">
    <property type="entry name" value="Transferase(Phosphotransferase) domain 1"/>
    <property type="match status" value="1"/>
</dbReference>
<feature type="domain" description="Protein kinase" evidence="6">
    <location>
        <begin position="13"/>
        <end position="219"/>
    </location>
</feature>
<dbReference type="InterPro" id="IPR000719">
    <property type="entry name" value="Prot_kinase_dom"/>
</dbReference>
<evidence type="ECO:0000256" key="2">
    <source>
        <dbReference type="ARBA" id="ARBA00022741"/>
    </source>
</evidence>
<protein>
    <recommendedName>
        <fullName evidence="6">Protein kinase domain-containing protein</fullName>
    </recommendedName>
</protein>
<dbReference type="PANTHER" id="PTHR43289:SF34">
    <property type="entry name" value="SERINE_THREONINE-PROTEIN KINASE YBDM-RELATED"/>
    <property type="match status" value="1"/>
</dbReference>
<dbReference type="SUPFAM" id="SSF56112">
    <property type="entry name" value="Protein kinase-like (PK-like)"/>
    <property type="match status" value="1"/>
</dbReference>
<keyword evidence="2" id="KW-0547">Nucleotide-binding</keyword>
<dbReference type="SMART" id="SM00220">
    <property type="entry name" value="S_TKc"/>
    <property type="match status" value="1"/>
</dbReference>
<evidence type="ECO:0000256" key="5">
    <source>
        <dbReference type="SAM" id="MobiDB-lite"/>
    </source>
</evidence>
<evidence type="ECO:0000256" key="3">
    <source>
        <dbReference type="ARBA" id="ARBA00022777"/>
    </source>
</evidence>
<proteinExistence type="predicted"/>
<dbReference type="GO" id="GO:0004674">
    <property type="term" value="F:protein serine/threonine kinase activity"/>
    <property type="evidence" value="ECO:0007669"/>
    <property type="project" value="TreeGrafter"/>
</dbReference>
<evidence type="ECO:0000259" key="6">
    <source>
        <dbReference type="PROSITE" id="PS50011"/>
    </source>
</evidence>
<comment type="caution">
    <text evidence="7">The sequence shown here is derived from an EMBL/GenBank/DDBJ whole genome shotgun (WGS) entry which is preliminary data.</text>
</comment>
<name>X0W298_9ZZZZ</name>